<name>A0AC34QA96_9BILA</name>
<evidence type="ECO:0000313" key="2">
    <source>
        <dbReference type="WBParaSite" id="JU765_v2.g14468.t1"/>
    </source>
</evidence>
<organism evidence="1 2">
    <name type="scientific">Panagrolaimus sp. JU765</name>
    <dbReference type="NCBI Taxonomy" id="591449"/>
    <lineage>
        <taxon>Eukaryota</taxon>
        <taxon>Metazoa</taxon>
        <taxon>Ecdysozoa</taxon>
        <taxon>Nematoda</taxon>
        <taxon>Chromadorea</taxon>
        <taxon>Rhabditida</taxon>
        <taxon>Tylenchina</taxon>
        <taxon>Panagrolaimomorpha</taxon>
        <taxon>Panagrolaimoidea</taxon>
        <taxon>Panagrolaimidae</taxon>
        <taxon>Panagrolaimus</taxon>
    </lineage>
</organism>
<evidence type="ECO:0000313" key="1">
    <source>
        <dbReference type="Proteomes" id="UP000887576"/>
    </source>
</evidence>
<protein>
    <submittedName>
        <fullName evidence="2">Helicase/UvrB N-terminal domain-containing protein</fullName>
    </submittedName>
</protein>
<dbReference type="Proteomes" id="UP000887576">
    <property type="component" value="Unplaced"/>
</dbReference>
<sequence>MALRAKDVGGEFLTSREYQVDIYEHAIKQDSILLMPTGSGKTYISILLMKHMASQLGSDKKTAVFIVDR</sequence>
<accession>A0AC34QA96</accession>
<proteinExistence type="predicted"/>
<reference evidence="2" key="1">
    <citation type="submission" date="2022-11" db="UniProtKB">
        <authorList>
            <consortium name="WormBaseParasite"/>
        </authorList>
    </citation>
    <scope>IDENTIFICATION</scope>
</reference>
<dbReference type="WBParaSite" id="JU765_v2.g14468.t1">
    <property type="protein sequence ID" value="JU765_v2.g14468.t1"/>
    <property type="gene ID" value="JU765_v2.g14468"/>
</dbReference>